<evidence type="ECO:0000256" key="8">
    <source>
        <dbReference type="SAM" id="Coils"/>
    </source>
</evidence>
<dbReference type="Pfam" id="PF00094">
    <property type="entry name" value="VWD"/>
    <property type="match status" value="1"/>
</dbReference>
<dbReference type="PROSITE" id="PS50006">
    <property type="entry name" value="FHA_DOMAIN"/>
    <property type="match status" value="1"/>
</dbReference>
<dbReference type="Gene3D" id="2.20.50.20">
    <property type="entry name" value="Lipovitellin. Chain A, domain 3"/>
    <property type="match status" value="1"/>
</dbReference>
<dbReference type="SUPFAM" id="SSF56968">
    <property type="entry name" value="Lipovitellin-phosvitin complex, beta-sheet shell regions"/>
    <property type="match status" value="2"/>
</dbReference>
<dbReference type="SMART" id="SM00216">
    <property type="entry name" value="VWD"/>
    <property type="match status" value="1"/>
</dbReference>
<name>A0A9N9WKF1_9NEOP</name>
<dbReference type="Gene3D" id="1.25.10.20">
    <property type="entry name" value="Vitellinogen, superhelical"/>
    <property type="match status" value="1"/>
</dbReference>
<feature type="chain" id="PRO_5040279549" description="Apolipophorin" evidence="9">
    <location>
        <begin position="23"/>
        <end position="3372"/>
    </location>
</feature>
<keyword evidence="14" id="KW-1185">Reference proteome</keyword>
<keyword evidence="5" id="KW-0445">Lipid transport</keyword>
<evidence type="ECO:0000259" key="10">
    <source>
        <dbReference type="PROSITE" id="PS50006"/>
    </source>
</evidence>
<dbReference type="InterPro" id="IPR001846">
    <property type="entry name" value="VWF_type-D"/>
</dbReference>
<feature type="domain" description="VWFD" evidence="12">
    <location>
        <begin position="2740"/>
        <end position="2907"/>
    </location>
</feature>
<evidence type="ECO:0000256" key="2">
    <source>
        <dbReference type="ARBA" id="ARBA00022448"/>
    </source>
</evidence>
<feature type="domain" description="Vitellogenin" evidence="11">
    <location>
        <begin position="38"/>
        <end position="637"/>
    </location>
</feature>
<keyword evidence="3" id="KW-0964">Secreted</keyword>
<dbReference type="OrthoDB" id="6484170at2759"/>
<reference evidence="13" key="2">
    <citation type="submission" date="2022-10" db="EMBL/GenBank/DDBJ databases">
        <authorList>
            <consortium name="ENA_rothamsted_submissions"/>
            <consortium name="culmorum"/>
            <person name="King R."/>
        </authorList>
    </citation>
    <scope>NUCLEOTIDE SEQUENCE</scope>
</reference>
<protein>
    <recommendedName>
        <fullName evidence="15">Apolipophorin</fullName>
    </recommendedName>
</protein>
<dbReference type="PROSITE" id="PS51211">
    <property type="entry name" value="VITELLOGENIN"/>
    <property type="match status" value="1"/>
</dbReference>
<keyword evidence="4 9" id="KW-0732">Signal</keyword>
<evidence type="ECO:0000259" key="11">
    <source>
        <dbReference type="PROSITE" id="PS51211"/>
    </source>
</evidence>
<evidence type="ECO:0000256" key="3">
    <source>
        <dbReference type="ARBA" id="ARBA00022525"/>
    </source>
</evidence>
<evidence type="ECO:0000256" key="7">
    <source>
        <dbReference type="PROSITE-ProRule" id="PRU00557"/>
    </source>
</evidence>
<feature type="domain" description="FHA" evidence="10">
    <location>
        <begin position="1362"/>
        <end position="1428"/>
    </location>
</feature>
<dbReference type="PANTHER" id="PTHR23345:SF36">
    <property type="entry name" value="APOLIPOPHORINS"/>
    <property type="match status" value="1"/>
</dbReference>
<feature type="signal peptide" evidence="9">
    <location>
        <begin position="1"/>
        <end position="22"/>
    </location>
</feature>
<dbReference type="Pfam" id="PF09172">
    <property type="entry name" value="Vit_open_b-sht"/>
    <property type="match status" value="1"/>
</dbReference>
<comment type="subcellular location">
    <subcellularLocation>
        <location evidence="1">Secreted</location>
    </subcellularLocation>
</comment>
<dbReference type="PANTHER" id="PTHR23345">
    <property type="entry name" value="VITELLOGENIN-RELATED"/>
    <property type="match status" value="1"/>
</dbReference>
<dbReference type="InterPro" id="IPR050733">
    <property type="entry name" value="Vitellogenin/Apolipophorin"/>
</dbReference>
<keyword evidence="2" id="KW-0813">Transport</keyword>
<keyword evidence="8" id="KW-0175">Coiled coil</keyword>
<dbReference type="InterPro" id="IPR009454">
    <property type="entry name" value="Lipid_transpt_open_b-sht"/>
</dbReference>
<dbReference type="SUPFAM" id="SSF48431">
    <property type="entry name" value="Lipovitellin-phosvitin complex, superhelical domain"/>
    <property type="match status" value="1"/>
</dbReference>
<reference evidence="13" key="1">
    <citation type="submission" date="2021-12" db="EMBL/GenBank/DDBJ databases">
        <authorList>
            <person name="King R."/>
        </authorList>
    </citation>
    <scope>NUCLEOTIDE SEQUENCE</scope>
</reference>
<dbReference type="SMART" id="SM00638">
    <property type="entry name" value="LPD_N"/>
    <property type="match status" value="1"/>
</dbReference>
<evidence type="ECO:0000256" key="6">
    <source>
        <dbReference type="ARBA" id="ARBA00023180"/>
    </source>
</evidence>
<comment type="caution">
    <text evidence="7">Lacks conserved residue(s) required for the propagation of feature annotation.</text>
</comment>
<evidence type="ECO:0000256" key="1">
    <source>
        <dbReference type="ARBA" id="ARBA00004613"/>
    </source>
</evidence>
<dbReference type="InterPro" id="IPR015816">
    <property type="entry name" value="Vitellinogen_b-sht_N"/>
</dbReference>
<dbReference type="EMBL" id="OU893339">
    <property type="protein sequence ID" value="CAG9796247.1"/>
    <property type="molecule type" value="Genomic_DNA"/>
</dbReference>
<dbReference type="InterPro" id="IPR000253">
    <property type="entry name" value="FHA_dom"/>
</dbReference>
<keyword evidence="6" id="KW-0325">Glycoprotein</keyword>
<dbReference type="InterPro" id="IPR001747">
    <property type="entry name" value="Vitellogenin_N"/>
</dbReference>
<dbReference type="Pfam" id="PF06448">
    <property type="entry name" value="DUF1081"/>
    <property type="match status" value="1"/>
</dbReference>
<feature type="coiled-coil region" evidence="8">
    <location>
        <begin position="2491"/>
        <end position="2551"/>
    </location>
</feature>
<dbReference type="Gene3D" id="2.30.230.10">
    <property type="entry name" value="Lipovitellin, beta-sheet shell regions, chain A"/>
    <property type="match status" value="1"/>
</dbReference>
<proteinExistence type="predicted"/>
<evidence type="ECO:0000259" key="12">
    <source>
        <dbReference type="PROSITE" id="PS51233"/>
    </source>
</evidence>
<evidence type="ECO:0000256" key="5">
    <source>
        <dbReference type="ARBA" id="ARBA00023055"/>
    </source>
</evidence>
<gene>
    <name evidence="13" type="ORF">DIATSA_LOCUS13448</name>
</gene>
<dbReference type="InterPro" id="IPR011030">
    <property type="entry name" value="Lipovitellin_superhlx_dom"/>
</dbReference>
<dbReference type="Proteomes" id="UP001153714">
    <property type="component" value="Chromosome 8"/>
</dbReference>
<evidence type="ECO:0008006" key="15">
    <source>
        <dbReference type="Google" id="ProtNLM"/>
    </source>
</evidence>
<accession>A0A9N9WKF1</accession>
<dbReference type="SMART" id="SM01169">
    <property type="entry name" value="DUF1943"/>
    <property type="match status" value="1"/>
</dbReference>
<sequence>MGRSLRFCALLLFSVLWKPALSDNKCSLGCKGGTSTTFLTGHKYNYGVEGTVSIYLTSADKQETSVKLVGQAVVTSIGNCVNELRVQNVLISGPDGKKFSSPPGIDKPILFTLQDGKTGPEICAEDQDTRRSLNIKRAIISLLQTEQKSSTQTDVFGVCPTDVSSSKEGSAVLVHRTRDLSACAFREQGKNDLITAVYNPTAEVKSTQVLQSVLNVESKVNNGIPEKVAANEEYLYMPFSVGENGARAKVHTKLTLTGKSQGGAAANKCSETRSIIFENPHGVVASTSNYNTAFNTVKETAKAVGTEANSKSAGLFAQLIRILRTTSKDDLVKIFNQVKNNKVEKRVFLDGLFRAGTGPSVEATVAILKQGQLSNIEEEIFYLTLAGARHATDESVKAVASLVDRSKNKKVYIGVGALAGVYCREHNCHGGDASGVVDLSQKFGAKLNCRAKGKRAEDEAVFILKGIRNIRHLEDSLVDKVIRCATDAGVKQRVRVAALEAYTADPCSAKIKKSGLDIMKNRQLDSELRIKAYLAVIACPCGTSANEIKRLLDTEPVHQVGRFITSSLRHIRASTNPDKQLARQHYSLIRTPNKFNVDDRKYSFYREASFEVDALGVGGSVEETVIYSQDSFLPRSASLNLTVGIFGQNYNVLEVGGRQGNLDRVAEHFLGPRSAFRSKNPQDIVDDIKKVYEDTKKETDAHLRGRRSVKTDVDNFDKHLKEEAEPYNNELELDMYMKLFGTDALYLSFGDDKSFDFHQFIKQQLQMGDKVLDSLKNFQYELRSNLLFLDAELAYPTSTGFPLKLDLVGSTTARVDMSTNVDVRQIIRNPQNAKVDIKLVPSADIELAGLFLVDADVVATGLKVVTNLHSSTGAHVIAKVLENGNGFDLQVGLPIDKQEIITASNDLVYFTAEKGQLEKQVAVKTDVARKEYSACFDQLSGLLGVTFCGELSLPFSVSGPDAQASVSKFFARYPLTGASKVKLVLEKNDLRGYHIKGVFRPNPERRSFELLFEAEGSKNRRTQITGELVNNNDEKSIILSLDSPIKTLYGQASLYTSSSQYAVLLKGKVDKSEYYAKAGFAVQGNDRRSVFRPIIEYEMPEQGGKKSIKVEGEIVRESSPPVTKYTLKGVKFHLPNAKDVVDINGQYSQLPNGMELDVKAKQGDYNCLLSGSLKGHDAKLEFQNNLNPNINFKVNGHFEFGDTIHNDIDLIYGGDLTDSRSRVVFNQLLKYHVESAEKYNVITKNKFEILALPLKIKVDAEADPRKLDIDIEGQYFDRKGEFELDSRTQIKKQGDYSVKLSAGFDTQGFELLAKRDIVSSDKSNLENYIQIKNVGKYELSGVVLHKNKPNDINVGAIGHLKITAGSKSEDVKFDIGVIENPKLYSSHAKISYSKGDFLDYLLKITRGANPSGQLKLILRDSVSANGQFKVTDSDGKGNGMIIVDFKKSQRKLKGDVKFVVKDPVYNADVDIYLNFEKDNNDKIHFSTTNKKTDKLIDTKNKLEYGGQKTEVNVHLDGSLEGKSHANVEVVLPTERCLSMKLDRDVTSKDNVRIVQMVYNGHAELVLSDAVKRGGAASKIVYKGKIINGDVEKSLYHYEGSVEIQLKDGKQLQNAFILKNQAEGDKIKFYFKSDVNGNLIQKPASLMADVVYPNSDDLEMFTGCNILMKGNYGDNYSFELRDDIVTVIGDSHSSKHITRYDENATLSVRLPIEDFRDIKVFFNFFMLETDKDSVEYTTTQSVQVNADVYKLVASGNAGVKDGHGKVKILVPHNEPFVIEGTYKADLEGEKKYANVEMKSQYGKGKSASVAVDASAYNNEYNVKIRGNAPQAEKVKKLEVSVFTKNPSPDTVSSVVVVTADGREYKSESMVVYSKTNPVVDLKYSSPSQPQTSRFFLKGNSLSSSQGKLEVIIENIRDVSITAVSEVSVQNDNIVLKLAANSDKLGLKNYKVDISSKDAGSGKRLEFHAVNDNKNILSGSTSYISKQEGTKTIVEGSGSVKVRDEQKSANFKYIRTLLTEGNEQGVETFLNVAIGERSYVAESRVTNLEYKTSYVYCEEKKQCANAELHSKLNVQKPGVMQHTLVVAFDLRKLGVAPEFGLEVSSEAAEGKLPQHSLDLHVNKNENKYHLQIYAKPVHGRFPAGISITLPTRVIALESLVSYPTDKAMPFPIRGEVTLHPDKNKPSLKSGARFLVDVTGSEREHSAIAEVGFSHPKLGKEALMKVRAKLNTQNKDGFKYESGASISHPTLGERESKLLVEVNPTHVKVYMETPLVKVIDLEGTATVKEGLQQGGLKFSLLEGKPVQVSAIIRDYQYYEFTTGYSDESGRKLSIVGHIEPEKRVDISADIILGGDKKNIIHGALFLQDNLVKSDYGISKENFNYFLNALKKDLETLEGRVKQLGDKASEDFKATLKRVKPTYEKLEKAYRDDLKKIYEEVANDQVLKEISESLAHIVKYLAKIIDDIIQVTSPVVDKVKTVVIQTAEKIEEMYKKQLEGQIKQLYMTMAALVKEYFDGLLDVVAHFAAVVSDFFEKHKAELQELTNTIAEIFKDLTRIVVAQLKEFRAKAGAIFEEISKQIKELPIFEMIKEKYGELAVPDMVLEMVAKLQEALQQILPTQEAKDFSQALYKYLEKKRQHEKVDENTELRVLYQKLTRAITSLLQFARTQLSQFGVPSLASVNPLSLFTSPGSFGPMPTIGSSPPSASLLNQLINGDIEDPLKLFNAYRLKSINPLDQFPAKLRAVVVNGQHVFTFDGRHMTFPGTCRYVLSHDYVDRNFSLAIQMAAGAPKAYILVDKSGTSVEIKDNGQVILDGQVHGFPVIKEDVIAVKETSGIITFGSIGNVLVKCSSTKFETCYVEVSGFYLGKLRGLLGDGNNEPYDDFRMPNGKICTSESEFGNSYRLASSCPQVKTPEHSAHQMHGVMPAACEQVFGASSTLRPLGLFLDAKPFRQACVHAVSGASGAAAVAQACDIARGYVALAATELLPALMPPACVRCVDADKPREVGDTYELRLPQKQADIVVTVETTVGTEESFKTVVVPLVSQLVDNLKSKKITDIKVYLVGITSIAPYPIVYDTDLKLKNAKVQFTDKSRYQSTPLIKTGYEQVDNAYKVVANLVDTLREALQLTNIDAGYRSMINLPLRPGAVKHTIFAIGEHCRSQVYLLEAIRALVYGTYYEQNAHTISFVTPTPGLKIGSGKNPAQVIGFSEQSVLLLGDKKLGKDTESLRSTLEYTDDVCVDSVQMMDGYTFSASNFASLKANEQKQYIQTAANVIVQGMVRYTRVQECSCTYVSAFHVRSTCVNKEMKEVARRRNDRHIRTILGPKLDARRRGDGCDPGAGEIGSFSLPAVSSLSIKILISGAPGGFHLGLELQ</sequence>
<dbReference type="Gene3D" id="2.20.80.10">
    <property type="entry name" value="Lipovitellin-phosvitin complex, chain A, domain 4"/>
    <property type="match status" value="1"/>
</dbReference>
<dbReference type="InterPro" id="IPR015255">
    <property type="entry name" value="Vitellinogen_open_b-sht"/>
</dbReference>
<organism evidence="13 14">
    <name type="scientific">Diatraea saccharalis</name>
    <name type="common">sugarcane borer</name>
    <dbReference type="NCBI Taxonomy" id="40085"/>
    <lineage>
        <taxon>Eukaryota</taxon>
        <taxon>Metazoa</taxon>
        <taxon>Ecdysozoa</taxon>
        <taxon>Arthropoda</taxon>
        <taxon>Hexapoda</taxon>
        <taxon>Insecta</taxon>
        <taxon>Pterygota</taxon>
        <taxon>Neoptera</taxon>
        <taxon>Endopterygota</taxon>
        <taxon>Lepidoptera</taxon>
        <taxon>Glossata</taxon>
        <taxon>Ditrysia</taxon>
        <taxon>Pyraloidea</taxon>
        <taxon>Crambidae</taxon>
        <taxon>Crambinae</taxon>
        <taxon>Diatraea</taxon>
    </lineage>
</organism>
<dbReference type="InterPro" id="IPR015817">
    <property type="entry name" value="Vitellinogen_open_b-sht_sub1"/>
</dbReference>
<dbReference type="PROSITE" id="PS51233">
    <property type="entry name" value="VWFD"/>
    <property type="match status" value="1"/>
</dbReference>
<dbReference type="Pfam" id="PF01347">
    <property type="entry name" value="Vitellogenin_N"/>
    <property type="match status" value="1"/>
</dbReference>
<dbReference type="GO" id="GO:0005576">
    <property type="term" value="C:extracellular region"/>
    <property type="evidence" value="ECO:0007669"/>
    <property type="project" value="UniProtKB-SubCell"/>
</dbReference>
<evidence type="ECO:0000256" key="4">
    <source>
        <dbReference type="ARBA" id="ARBA00022729"/>
    </source>
</evidence>
<evidence type="ECO:0000256" key="9">
    <source>
        <dbReference type="SAM" id="SignalP"/>
    </source>
</evidence>
<dbReference type="GO" id="GO:0005319">
    <property type="term" value="F:lipid transporter activity"/>
    <property type="evidence" value="ECO:0007669"/>
    <property type="project" value="InterPro"/>
</dbReference>
<evidence type="ECO:0000313" key="14">
    <source>
        <dbReference type="Proteomes" id="UP001153714"/>
    </source>
</evidence>
<dbReference type="InterPro" id="IPR015819">
    <property type="entry name" value="Lipid_transp_b-sht_shell"/>
</dbReference>
<evidence type="ECO:0000313" key="13">
    <source>
        <dbReference type="EMBL" id="CAG9796247.1"/>
    </source>
</evidence>